<dbReference type="AlphaFoldDB" id="A0A248JTW4"/>
<dbReference type="PROSITE" id="PS51832">
    <property type="entry name" value="HD_GYP"/>
    <property type="match status" value="1"/>
</dbReference>
<dbReference type="Gene3D" id="1.10.3210.10">
    <property type="entry name" value="Hypothetical protein af1432"/>
    <property type="match status" value="1"/>
</dbReference>
<dbReference type="Pfam" id="PF13487">
    <property type="entry name" value="HD_5"/>
    <property type="match status" value="1"/>
</dbReference>
<dbReference type="PANTHER" id="PTHR45228:SF1">
    <property type="entry name" value="CYCLIC DI-GMP PHOSPHODIESTERASE TM_0186"/>
    <property type="match status" value="1"/>
</dbReference>
<dbReference type="EMBL" id="CP022111">
    <property type="protein sequence ID" value="ASG22039.1"/>
    <property type="molecule type" value="Genomic_DNA"/>
</dbReference>
<accession>A0A248JTW4</accession>
<keyword evidence="1" id="KW-1133">Transmembrane helix</keyword>
<dbReference type="GO" id="GO:0008081">
    <property type="term" value="F:phosphoric diester hydrolase activity"/>
    <property type="evidence" value="ECO:0007669"/>
    <property type="project" value="UniProtKB-ARBA"/>
</dbReference>
<dbReference type="InterPro" id="IPR037522">
    <property type="entry name" value="HD_GYP_dom"/>
</dbReference>
<keyword evidence="4" id="KW-1185">Reference proteome</keyword>
<sequence>MDIVVMRAGAVLVADTAHLAGYWPALLTVTLAAAVAVREVLRRRAAARARRTPVAPPPPDRLTEMSRILATEVAQRRRSEVMLVSARAQLGEAQSQMINRLRSASALRDNETASHTDRVGQMARHLALLAGCDAEFADQLALAAPLHDVGKIGIPDAILLKPGPLTPAEWDVMKTHTTIGAGILMGSGLPLLDLAAEVALCHHERWNGQGYPRALKGPAIPLSGRIVALVDVFDALMSARPYKEPWPLSRALAHITGEAGAHFDPNLVRLFMDQIQDFVAIRERDRDDEAMLGADQALDWEEMASAQVIPLPMR</sequence>
<proteinExistence type="predicted"/>
<dbReference type="SUPFAM" id="SSF109604">
    <property type="entry name" value="HD-domain/PDEase-like"/>
    <property type="match status" value="1"/>
</dbReference>
<evidence type="ECO:0000313" key="4">
    <source>
        <dbReference type="Proteomes" id="UP000197153"/>
    </source>
</evidence>
<reference evidence="3 4" key="1">
    <citation type="submission" date="2017-06" db="EMBL/GenBank/DDBJ databases">
        <title>Complete genome sequence of Nitrospirillum amazonense strain CBAmC, an endophytic nitrogen-fixing and plant growth-promoting bacterium, isolated from sugarcane.</title>
        <authorList>
            <person name="Schwab S."/>
            <person name="dos Santos Teixeira K.R."/>
            <person name="Simoes Araujo J.L."/>
            <person name="Soares Vidal M."/>
            <person name="Borges de Freitas H.R."/>
            <person name="Rivello Crivelaro A.L."/>
            <person name="Bueno de Camargo Nunes A."/>
            <person name="dos Santos C.M."/>
            <person name="Palmeira da Silva Rosa D."/>
            <person name="da Silva Padilha D."/>
            <person name="da Silva E."/>
            <person name="Araujo Terra L."/>
            <person name="Soares Mendes V."/>
            <person name="Farinelli L."/>
            <person name="Magalhaes Cruz L."/>
            <person name="Baldani J.I."/>
        </authorList>
    </citation>
    <scope>NUCLEOTIDE SEQUENCE [LARGE SCALE GENOMIC DNA]</scope>
    <source>
        <strain evidence="3 4">CBAmC</strain>
    </source>
</reference>
<gene>
    <name evidence="3" type="ORF">Y958_13680</name>
</gene>
<dbReference type="InterPro" id="IPR052020">
    <property type="entry name" value="Cyclic_di-GMP/3'3'-cGAMP_PDE"/>
</dbReference>
<dbReference type="PANTHER" id="PTHR45228">
    <property type="entry name" value="CYCLIC DI-GMP PHOSPHODIESTERASE TM_0186-RELATED"/>
    <property type="match status" value="1"/>
</dbReference>
<dbReference type="CDD" id="cd00077">
    <property type="entry name" value="HDc"/>
    <property type="match status" value="1"/>
</dbReference>
<feature type="domain" description="HD-GYP" evidence="2">
    <location>
        <begin position="90"/>
        <end position="287"/>
    </location>
</feature>
<dbReference type="KEGG" id="nao:Y958_13680"/>
<organism evidence="3 4">
    <name type="scientific">Nitrospirillum viridazoti CBAmc</name>
    <dbReference type="NCBI Taxonomy" id="1441467"/>
    <lineage>
        <taxon>Bacteria</taxon>
        <taxon>Pseudomonadati</taxon>
        <taxon>Pseudomonadota</taxon>
        <taxon>Alphaproteobacteria</taxon>
        <taxon>Rhodospirillales</taxon>
        <taxon>Azospirillaceae</taxon>
        <taxon>Nitrospirillum</taxon>
        <taxon>Nitrospirillum viridazoti</taxon>
    </lineage>
</organism>
<keyword evidence="1" id="KW-0472">Membrane</keyword>
<name>A0A248JTW4_9PROT</name>
<feature type="transmembrane region" description="Helical" evidence="1">
    <location>
        <begin position="20"/>
        <end position="41"/>
    </location>
</feature>
<evidence type="ECO:0000256" key="1">
    <source>
        <dbReference type="SAM" id="Phobius"/>
    </source>
</evidence>
<evidence type="ECO:0000313" key="3">
    <source>
        <dbReference type="EMBL" id="ASG22039.1"/>
    </source>
</evidence>
<dbReference type="SMART" id="SM00471">
    <property type="entry name" value="HDc"/>
    <property type="match status" value="1"/>
</dbReference>
<dbReference type="InterPro" id="IPR003607">
    <property type="entry name" value="HD/PDEase_dom"/>
</dbReference>
<keyword evidence="1" id="KW-0812">Transmembrane</keyword>
<protein>
    <submittedName>
        <fullName evidence="3">Two-component system response regulator</fullName>
    </submittedName>
</protein>
<dbReference type="Proteomes" id="UP000197153">
    <property type="component" value="Chromosome 2"/>
</dbReference>
<evidence type="ECO:0000259" key="2">
    <source>
        <dbReference type="PROSITE" id="PS51832"/>
    </source>
</evidence>
<dbReference type="RefSeq" id="WP_088872676.1">
    <property type="nucleotide sequence ID" value="NZ_CP022111.1"/>
</dbReference>